<accession>A0ABS8UFE8</accession>
<protein>
    <submittedName>
        <fullName evidence="2">Uncharacterized protein</fullName>
    </submittedName>
</protein>
<proteinExistence type="predicted"/>
<reference evidence="2" key="2">
    <citation type="journal article" date="2022" name="Syst. Appl. Microbiol.">
        <title>Physiological and genomic characterisation of Luteimonas fraxinea sp. nov., a bacterial species associated with trees tolerant to ash dieback.</title>
        <authorList>
            <person name="Ulrich K."/>
            <person name="Becker R."/>
            <person name="Behrendt U."/>
            <person name="Kube M."/>
            <person name="Schneck V."/>
            <person name="Ulrich A."/>
        </authorList>
    </citation>
    <scope>NUCLEOTIDE SEQUENCE</scope>
    <source>
        <strain evidence="2">A1P009</strain>
    </source>
</reference>
<evidence type="ECO:0000313" key="2">
    <source>
        <dbReference type="EMBL" id="MCD9097444.1"/>
    </source>
</evidence>
<sequence length="59" mass="6351">MHTPPTSPPDPDAERQHVEETQDEALDETFPASDPVSPFMPARRPVPPAAPAPTVHDLG</sequence>
<reference evidence="2" key="1">
    <citation type="submission" date="2021-12" db="EMBL/GenBank/DDBJ databases">
        <authorList>
            <person name="Ulrich A."/>
        </authorList>
    </citation>
    <scope>NUCLEOTIDE SEQUENCE</scope>
    <source>
        <strain evidence="2">A1P009</strain>
    </source>
</reference>
<dbReference type="RefSeq" id="WP_232136483.1">
    <property type="nucleotide sequence ID" value="NZ_CP089507.1"/>
</dbReference>
<evidence type="ECO:0000256" key="1">
    <source>
        <dbReference type="SAM" id="MobiDB-lite"/>
    </source>
</evidence>
<dbReference type="EMBL" id="JAJQKU010000003">
    <property type="protein sequence ID" value="MCD9097444.1"/>
    <property type="molecule type" value="Genomic_DNA"/>
</dbReference>
<organism evidence="2 3">
    <name type="scientific">Luteimonas fraxinea</name>
    <dbReference type="NCBI Taxonomy" id="2901869"/>
    <lineage>
        <taxon>Bacteria</taxon>
        <taxon>Pseudomonadati</taxon>
        <taxon>Pseudomonadota</taxon>
        <taxon>Gammaproteobacteria</taxon>
        <taxon>Lysobacterales</taxon>
        <taxon>Lysobacteraceae</taxon>
        <taxon>Luteimonas</taxon>
    </lineage>
</organism>
<comment type="caution">
    <text evidence="2">The sequence shown here is derived from an EMBL/GenBank/DDBJ whole genome shotgun (WGS) entry which is preliminary data.</text>
</comment>
<name>A0ABS8UFE8_9GAMM</name>
<keyword evidence="3" id="KW-1185">Reference proteome</keyword>
<feature type="region of interest" description="Disordered" evidence="1">
    <location>
        <begin position="1"/>
        <end position="59"/>
    </location>
</feature>
<evidence type="ECO:0000313" key="3">
    <source>
        <dbReference type="Proteomes" id="UP001430360"/>
    </source>
</evidence>
<dbReference type="Proteomes" id="UP001430360">
    <property type="component" value="Unassembled WGS sequence"/>
</dbReference>
<feature type="compositionally biased region" description="Pro residues" evidence="1">
    <location>
        <begin position="1"/>
        <end position="10"/>
    </location>
</feature>
<gene>
    <name evidence="2" type="ORF">LTT95_10895</name>
</gene>